<dbReference type="InterPro" id="IPR016181">
    <property type="entry name" value="Acyl_CoA_acyltransferase"/>
</dbReference>
<dbReference type="InterPro" id="IPR000182">
    <property type="entry name" value="GNAT_dom"/>
</dbReference>
<keyword evidence="2" id="KW-0808">Transferase</keyword>
<name>A0A1S8TXK3_9CLOT</name>
<dbReference type="EC" id="2.3.1.189" evidence="2"/>
<dbReference type="AlphaFoldDB" id="A0A1S8TXK3"/>
<proteinExistence type="predicted"/>
<keyword evidence="2" id="KW-0012">Acyltransferase</keyword>
<dbReference type="CDD" id="cd04301">
    <property type="entry name" value="NAT_SF"/>
    <property type="match status" value="1"/>
</dbReference>
<dbReference type="Pfam" id="PF00583">
    <property type="entry name" value="Acetyltransf_1"/>
    <property type="match status" value="1"/>
</dbReference>
<dbReference type="STRING" id="29367.CLPUN_04840"/>
<reference evidence="2 3" key="1">
    <citation type="submission" date="2016-05" db="EMBL/GenBank/DDBJ databases">
        <title>Microbial solvent formation.</title>
        <authorList>
            <person name="Poehlein A."/>
            <person name="Montoya Solano J.D."/>
            <person name="Flitsch S."/>
            <person name="Krabben P."/>
            <person name="Duerre P."/>
            <person name="Daniel R."/>
        </authorList>
    </citation>
    <scope>NUCLEOTIDE SEQUENCE [LARGE SCALE GENOMIC DNA]</scope>
    <source>
        <strain evidence="2 3">DSM 2619</strain>
    </source>
</reference>
<protein>
    <submittedName>
        <fullName evidence="2">Mycothiol acetyltransferase</fullName>
        <ecNumber evidence="2">2.3.1.189</ecNumber>
    </submittedName>
</protein>
<dbReference type="RefSeq" id="WP_077845783.1">
    <property type="nucleotide sequence ID" value="NZ_LZZM01000027.1"/>
</dbReference>
<dbReference type="GO" id="GO:0035447">
    <property type="term" value="F:mycothiol synthase activity"/>
    <property type="evidence" value="ECO:0007669"/>
    <property type="project" value="UniProtKB-EC"/>
</dbReference>
<gene>
    <name evidence="2" type="primary">mshD_1</name>
    <name evidence="2" type="ORF">CLPUN_04840</name>
</gene>
<accession>A0A1S8TXK3</accession>
<evidence type="ECO:0000313" key="3">
    <source>
        <dbReference type="Proteomes" id="UP000190890"/>
    </source>
</evidence>
<organism evidence="2 3">
    <name type="scientific">Clostridium puniceum</name>
    <dbReference type="NCBI Taxonomy" id="29367"/>
    <lineage>
        <taxon>Bacteria</taxon>
        <taxon>Bacillati</taxon>
        <taxon>Bacillota</taxon>
        <taxon>Clostridia</taxon>
        <taxon>Eubacteriales</taxon>
        <taxon>Clostridiaceae</taxon>
        <taxon>Clostridium</taxon>
    </lineage>
</organism>
<sequence length="175" mass="20064">MNIIIELGKVNDIDELEKLYNDLNDYLAKGVNYPGWLKGVYPIRQNATLGVSNSNLYIARCNEKIVGSIILNHEPECAYFNAKWAFESDYSDIFVVHTFVVHPDFLKCGIGKALINFSVEHSIKSQVKSIRLDVYKKNIPAIKLYEKCGFKYVDTVDLGLGNYGLNWFKLYERLL</sequence>
<dbReference type="Proteomes" id="UP000190890">
    <property type="component" value="Unassembled WGS sequence"/>
</dbReference>
<dbReference type="EMBL" id="LZZM01000027">
    <property type="protein sequence ID" value="OOM82145.1"/>
    <property type="molecule type" value="Genomic_DNA"/>
</dbReference>
<feature type="domain" description="N-acetyltransferase" evidence="1">
    <location>
        <begin position="3"/>
        <end position="172"/>
    </location>
</feature>
<dbReference type="SUPFAM" id="SSF55729">
    <property type="entry name" value="Acyl-CoA N-acyltransferases (Nat)"/>
    <property type="match status" value="1"/>
</dbReference>
<dbReference type="PROSITE" id="PS51186">
    <property type="entry name" value="GNAT"/>
    <property type="match status" value="1"/>
</dbReference>
<evidence type="ECO:0000313" key="2">
    <source>
        <dbReference type="EMBL" id="OOM82145.1"/>
    </source>
</evidence>
<dbReference type="InterPro" id="IPR050276">
    <property type="entry name" value="MshD_Acetyltransferase"/>
</dbReference>
<dbReference type="Gene3D" id="3.40.630.30">
    <property type="match status" value="1"/>
</dbReference>
<keyword evidence="3" id="KW-1185">Reference proteome</keyword>
<dbReference type="OrthoDB" id="357176at2"/>
<dbReference type="PANTHER" id="PTHR43617">
    <property type="entry name" value="L-AMINO ACID N-ACETYLTRANSFERASE"/>
    <property type="match status" value="1"/>
</dbReference>
<evidence type="ECO:0000259" key="1">
    <source>
        <dbReference type="PROSITE" id="PS51186"/>
    </source>
</evidence>
<comment type="caution">
    <text evidence="2">The sequence shown here is derived from an EMBL/GenBank/DDBJ whole genome shotgun (WGS) entry which is preliminary data.</text>
</comment>